<feature type="non-terminal residue" evidence="3">
    <location>
        <position position="1"/>
    </location>
</feature>
<feature type="compositionally biased region" description="Basic and acidic residues" evidence="1">
    <location>
        <begin position="1"/>
        <end position="10"/>
    </location>
</feature>
<organism evidence="3 4">
    <name type="scientific">Lasiosphaeria hispida</name>
    <dbReference type="NCBI Taxonomy" id="260671"/>
    <lineage>
        <taxon>Eukaryota</taxon>
        <taxon>Fungi</taxon>
        <taxon>Dikarya</taxon>
        <taxon>Ascomycota</taxon>
        <taxon>Pezizomycotina</taxon>
        <taxon>Sordariomycetes</taxon>
        <taxon>Sordariomycetidae</taxon>
        <taxon>Sordariales</taxon>
        <taxon>Lasiosphaeriaceae</taxon>
        <taxon>Lasiosphaeria</taxon>
    </lineage>
</organism>
<sequence>KKEKAQDGSKTDGNVASANSSKAALASSTTGTPLILRSTTNAPDLSAPAMLPAPSSTTPTFPSTAPPTSPSGATSPALSATQSTEIQSAKQRTAEHGPTTPSGTTTEPRTPTSPSADHDQAPRPNIDARATDHRQPATTSQTPPPALSVEPRAEPKAIEPTEQPISAHSTSQRLWDAAYDRLAEDKDTAELVESYTETLDKVLGDRTREPAIDVSTTLKDPSQRQAHMRKLVEEGQAKISTLSKITQGAGDCHPIC</sequence>
<reference evidence="3" key="2">
    <citation type="submission" date="2023-06" db="EMBL/GenBank/DDBJ databases">
        <authorList>
            <consortium name="Lawrence Berkeley National Laboratory"/>
            <person name="Haridas S."/>
            <person name="Hensen N."/>
            <person name="Bonometti L."/>
            <person name="Westerberg I."/>
            <person name="Brannstrom I.O."/>
            <person name="Guillou S."/>
            <person name="Cros-Aarteil S."/>
            <person name="Calhoun S."/>
            <person name="Kuo A."/>
            <person name="Mondo S."/>
            <person name="Pangilinan J."/>
            <person name="Riley R."/>
            <person name="Labutti K."/>
            <person name="Andreopoulos B."/>
            <person name="Lipzen A."/>
            <person name="Chen C."/>
            <person name="Yanf M."/>
            <person name="Daum C."/>
            <person name="Ng V."/>
            <person name="Clum A."/>
            <person name="Steindorff A."/>
            <person name="Ohm R."/>
            <person name="Martin F."/>
            <person name="Silar P."/>
            <person name="Natvig D."/>
            <person name="Lalanne C."/>
            <person name="Gautier V."/>
            <person name="Ament-Velasquez S.L."/>
            <person name="Kruys A."/>
            <person name="Hutchinson M.I."/>
            <person name="Powell A.J."/>
            <person name="Barry K."/>
            <person name="Miller A.N."/>
            <person name="Grigoriev I.V."/>
            <person name="Debuchy R."/>
            <person name="Gladieux P."/>
            <person name="Thoren M.H."/>
            <person name="Johannesson H."/>
        </authorList>
    </citation>
    <scope>NUCLEOTIDE SEQUENCE</scope>
    <source>
        <strain evidence="3">CBS 955.72</strain>
    </source>
</reference>
<accession>A0AAJ0HW48</accession>
<evidence type="ECO:0000313" key="4">
    <source>
        <dbReference type="Proteomes" id="UP001275084"/>
    </source>
</evidence>
<dbReference type="Pfam" id="PF17100">
    <property type="entry name" value="NACHT_N"/>
    <property type="match status" value="1"/>
</dbReference>
<dbReference type="EMBL" id="JAUIQD010000001">
    <property type="protein sequence ID" value="KAK3363908.1"/>
    <property type="molecule type" value="Genomic_DNA"/>
</dbReference>
<evidence type="ECO:0000313" key="3">
    <source>
        <dbReference type="EMBL" id="KAK3363908.1"/>
    </source>
</evidence>
<feature type="compositionally biased region" description="Low complexity" evidence="1">
    <location>
        <begin position="16"/>
        <end position="28"/>
    </location>
</feature>
<dbReference type="InterPro" id="IPR031359">
    <property type="entry name" value="NACHT_N"/>
</dbReference>
<feature type="domain" description="NWD NACHT-NTPase N-terminal" evidence="2">
    <location>
        <begin position="172"/>
        <end position="250"/>
    </location>
</feature>
<dbReference type="Proteomes" id="UP001275084">
    <property type="component" value="Unassembled WGS sequence"/>
</dbReference>
<feature type="compositionally biased region" description="Polar residues" evidence="1">
    <location>
        <begin position="82"/>
        <end position="91"/>
    </location>
</feature>
<reference evidence="3" key="1">
    <citation type="journal article" date="2023" name="Mol. Phylogenet. Evol.">
        <title>Genome-scale phylogeny and comparative genomics of the fungal order Sordariales.</title>
        <authorList>
            <person name="Hensen N."/>
            <person name="Bonometti L."/>
            <person name="Westerberg I."/>
            <person name="Brannstrom I.O."/>
            <person name="Guillou S."/>
            <person name="Cros-Aarteil S."/>
            <person name="Calhoun S."/>
            <person name="Haridas S."/>
            <person name="Kuo A."/>
            <person name="Mondo S."/>
            <person name="Pangilinan J."/>
            <person name="Riley R."/>
            <person name="LaButti K."/>
            <person name="Andreopoulos B."/>
            <person name="Lipzen A."/>
            <person name="Chen C."/>
            <person name="Yan M."/>
            <person name="Daum C."/>
            <person name="Ng V."/>
            <person name="Clum A."/>
            <person name="Steindorff A."/>
            <person name="Ohm R.A."/>
            <person name="Martin F."/>
            <person name="Silar P."/>
            <person name="Natvig D.O."/>
            <person name="Lalanne C."/>
            <person name="Gautier V."/>
            <person name="Ament-Velasquez S.L."/>
            <person name="Kruys A."/>
            <person name="Hutchinson M.I."/>
            <person name="Powell A.J."/>
            <person name="Barry K."/>
            <person name="Miller A.N."/>
            <person name="Grigoriev I.V."/>
            <person name="Debuchy R."/>
            <person name="Gladieux P."/>
            <person name="Hiltunen Thoren M."/>
            <person name="Johannesson H."/>
        </authorList>
    </citation>
    <scope>NUCLEOTIDE SEQUENCE</scope>
    <source>
        <strain evidence="3">CBS 955.72</strain>
    </source>
</reference>
<name>A0AAJ0HW48_9PEZI</name>
<feature type="compositionally biased region" description="Low complexity" evidence="1">
    <location>
        <begin position="70"/>
        <end position="81"/>
    </location>
</feature>
<feature type="compositionally biased region" description="Polar residues" evidence="1">
    <location>
        <begin position="29"/>
        <end position="43"/>
    </location>
</feature>
<feature type="compositionally biased region" description="Low complexity" evidence="1">
    <location>
        <begin position="52"/>
        <end position="63"/>
    </location>
</feature>
<feature type="compositionally biased region" description="Polar residues" evidence="1">
    <location>
        <begin position="163"/>
        <end position="172"/>
    </location>
</feature>
<gene>
    <name evidence="3" type="ORF">B0T25DRAFT_528734</name>
</gene>
<evidence type="ECO:0000259" key="2">
    <source>
        <dbReference type="Pfam" id="PF17100"/>
    </source>
</evidence>
<keyword evidence="4" id="KW-1185">Reference proteome</keyword>
<protein>
    <recommendedName>
        <fullName evidence="2">NWD NACHT-NTPase N-terminal domain-containing protein</fullName>
    </recommendedName>
</protein>
<feature type="compositionally biased region" description="Low complexity" evidence="1">
    <location>
        <begin position="98"/>
        <end position="115"/>
    </location>
</feature>
<comment type="caution">
    <text evidence="3">The sequence shown here is derived from an EMBL/GenBank/DDBJ whole genome shotgun (WGS) entry which is preliminary data.</text>
</comment>
<proteinExistence type="predicted"/>
<evidence type="ECO:0000256" key="1">
    <source>
        <dbReference type="SAM" id="MobiDB-lite"/>
    </source>
</evidence>
<feature type="region of interest" description="Disordered" evidence="1">
    <location>
        <begin position="1"/>
        <end position="172"/>
    </location>
</feature>
<dbReference type="AlphaFoldDB" id="A0AAJ0HW48"/>